<dbReference type="Proteomes" id="UP000214720">
    <property type="component" value="Unassembled WGS sequence"/>
</dbReference>
<evidence type="ECO:0000313" key="2">
    <source>
        <dbReference type="Proteomes" id="UP000214720"/>
    </source>
</evidence>
<name>A0A226WJU5_CABSO</name>
<sequence>MCIPLKAEWARQPEDLCAAAPPGILWEREEPGRAPMLRSNGL</sequence>
<gene>
    <name evidence="1" type="ORF">BSU04_46565</name>
</gene>
<organism evidence="1 2">
    <name type="scientific">Caballeronia sordidicola</name>
    <name type="common">Burkholderia sordidicola</name>
    <dbReference type="NCBI Taxonomy" id="196367"/>
    <lineage>
        <taxon>Bacteria</taxon>
        <taxon>Pseudomonadati</taxon>
        <taxon>Pseudomonadota</taxon>
        <taxon>Betaproteobacteria</taxon>
        <taxon>Burkholderiales</taxon>
        <taxon>Burkholderiaceae</taxon>
        <taxon>Caballeronia</taxon>
    </lineage>
</organism>
<reference evidence="2" key="1">
    <citation type="submission" date="2017-01" db="EMBL/GenBank/DDBJ databases">
        <title>Genome Analysis of Deinococcus marmoris KOPRI26562.</title>
        <authorList>
            <person name="Kim J.H."/>
            <person name="Oh H.-M."/>
        </authorList>
    </citation>
    <scope>NUCLEOTIDE SEQUENCE [LARGE SCALE GENOMIC DNA]</scope>
    <source>
        <strain evidence="2">PAMC 26633</strain>
    </source>
</reference>
<dbReference type="EMBL" id="MTHB01000305">
    <property type="protein sequence ID" value="OXC71461.1"/>
    <property type="molecule type" value="Genomic_DNA"/>
</dbReference>
<dbReference type="AlphaFoldDB" id="A0A226WJU5"/>
<proteinExistence type="predicted"/>
<comment type="caution">
    <text evidence="1">The sequence shown here is derived from an EMBL/GenBank/DDBJ whole genome shotgun (WGS) entry which is preliminary data.</text>
</comment>
<evidence type="ECO:0000313" key="1">
    <source>
        <dbReference type="EMBL" id="OXC71461.1"/>
    </source>
</evidence>
<protein>
    <submittedName>
        <fullName evidence="1">Uncharacterized protein</fullName>
    </submittedName>
</protein>
<accession>A0A226WJU5</accession>